<protein>
    <submittedName>
        <fullName evidence="2">Uncharacterized protein</fullName>
    </submittedName>
</protein>
<feature type="non-terminal residue" evidence="2">
    <location>
        <position position="49"/>
    </location>
</feature>
<accession>A0A6J4L0W3</accession>
<evidence type="ECO:0000313" key="2">
    <source>
        <dbReference type="EMBL" id="CAA9316398.1"/>
    </source>
</evidence>
<name>A0A6J4L0W3_9ACTN</name>
<gene>
    <name evidence="2" type="ORF">AVDCRST_MAG29-146</name>
</gene>
<reference evidence="2" key="1">
    <citation type="submission" date="2020-02" db="EMBL/GenBank/DDBJ databases">
        <authorList>
            <person name="Meier V. D."/>
        </authorList>
    </citation>
    <scope>NUCLEOTIDE SEQUENCE</scope>
    <source>
        <strain evidence="2">AVDCRST_MAG29</strain>
    </source>
</reference>
<sequence>ARRRSCAGDALPRRRYRPRRHPQHQPRQHLHHPQQGHPPGFTGLEPSGL</sequence>
<feature type="non-terminal residue" evidence="2">
    <location>
        <position position="1"/>
    </location>
</feature>
<proteinExistence type="predicted"/>
<dbReference type="EMBL" id="CADCUG010000012">
    <property type="protein sequence ID" value="CAA9316398.1"/>
    <property type="molecule type" value="Genomic_DNA"/>
</dbReference>
<organism evidence="2">
    <name type="scientific">uncultured Nocardioidaceae bacterium</name>
    <dbReference type="NCBI Taxonomy" id="253824"/>
    <lineage>
        <taxon>Bacteria</taxon>
        <taxon>Bacillati</taxon>
        <taxon>Actinomycetota</taxon>
        <taxon>Actinomycetes</taxon>
        <taxon>Propionibacteriales</taxon>
        <taxon>Nocardioidaceae</taxon>
        <taxon>environmental samples</taxon>
    </lineage>
</organism>
<feature type="compositionally biased region" description="Basic residues" evidence="1">
    <location>
        <begin position="13"/>
        <end position="34"/>
    </location>
</feature>
<feature type="region of interest" description="Disordered" evidence="1">
    <location>
        <begin position="1"/>
        <end position="49"/>
    </location>
</feature>
<evidence type="ECO:0000256" key="1">
    <source>
        <dbReference type="SAM" id="MobiDB-lite"/>
    </source>
</evidence>
<dbReference type="AlphaFoldDB" id="A0A6J4L0W3"/>